<dbReference type="RefSeq" id="WP_219827602.1">
    <property type="nucleotide sequence ID" value="NZ_CP043765.1"/>
</dbReference>
<accession>A0A8E5IMK1</accession>
<dbReference type="Pfam" id="PF11898">
    <property type="entry name" value="DUF3418"/>
    <property type="match status" value="1"/>
</dbReference>
<evidence type="ECO:0000259" key="1">
    <source>
        <dbReference type="Pfam" id="PF11898"/>
    </source>
</evidence>
<proteinExistence type="predicted"/>
<evidence type="ECO:0000313" key="2">
    <source>
        <dbReference type="EMBL" id="QUS47059.1"/>
    </source>
</evidence>
<feature type="domain" description="RNA helicase HrpA C-terminal" evidence="1">
    <location>
        <begin position="2"/>
        <end position="108"/>
    </location>
</feature>
<organism evidence="2">
    <name type="scientific">Salmonella enterica subsp. enterica serovar Dessau</name>
    <dbReference type="NCBI Taxonomy" id="2564349"/>
    <lineage>
        <taxon>Bacteria</taxon>
        <taxon>Pseudomonadati</taxon>
        <taxon>Pseudomonadota</taxon>
        <taxon>Gammaproteobacteria</taxon>
        <taxon>Enterobacterales</taxon>
        <taxon>Enterobacteriaceae</taxon>
        <taxon>Salmonella</taxon>
    </lineage>
</organism>
<gene>
    <name evidence="2" type="ORF">F1331_25430</name>
</gene>
<dbReference type="AlphaFoldDB" id="A0A8E5IMK1"/>
<reference evidence="2" key="1">
    <citation type="submission" date="2019-09" db="EMBL/GenBank/DDBJ databases">
        <title>Characterization of Mobilized Colistin Resistance Gene mcr-9 Carrying Colisitin Resistant Salmonella enterica serotype Senftenberg ST14.</title>
        <authorList>
            <person name="Cha M.-H."/>
            <person name="Woo G.-J."/>
        </authorList>
    </citation>
    <scope>NUCLEOTIDE SEQUENCE</scope>
    <source>
        <strain evidence="2">KUFSE-SAL0043</strain>
    </source>
</reference>
<name>A0A8E5IMK1_SALET</name>
<dbReference type="InterPro" id="IPR024590">
    <property type="entry name" value="HrpA_C"/>
</dbReference>
<protein>
    <submittedName>
        <fullName evidence="2">DUF3418 domain-containing protein</fullName>
    </submittedName>
</protein>
<dbReference type="EMBL" id="CP043765">
    <property type="protein sequence ID" value="QUS47059.1"/>
    <property type="molecule type" value="Genomic_DNA"/>
</dbReference>
<sequence length="114" mass="12687">MLADDDALLAFFDRRVAADVVNGKTFEAWRERAEKDDPDVLVLSIDDVLTGDRRIVAADFPDVVRLHGAKVPVTYRFDPSADDDGITLTVPIVLVPQLDPGELDWTIPPSRWPC</sequence>